<dbReference type="GO" id="GO:0030897">
    <property type="term" value="C:HOPS complex"/>
    <property type="evidence" value="ECO:0007669"/>
    <property type="project" value="TreeGrafter"/>
</dbReference>
<accession>A0A8H8TY37</accession>
<evidence type="ECO:0000313" key="4">
    <source>
        <dbReference type="EMBL" id="TVY26724.1"/>
    </source>
</evidence>
<feature type="region of interest" description="Disordered" evidence="1">
    <location>
        <begin position="1485"/>
        <end position="1545"/>
    </location>
</feature>
<name>A0A8H8TY37_9HELO</name>
<dbReference type="GO" id="GO:0006623">
    <property type="term" value="P:protein targeting to vacuole"/>
    <property type="evidence" value="ECO:0007669"/>
    <property type="project" value="InterPro"/>
</dbReference>
<feature type="region of interest" description="Disordered" evidence="1">
    <location>
        <begin position="1"/>
        <end position="139"/>
    </location>
</feature>
<dbReference type="Pfam" id="PF25066">
    <property type="entry name" value="TPR_VPS8_2"/>
    <property type="match status" value="1"/>
</dbReference>
<dbReference type="PANTHER" id="PTHR12616:SF8">
    <property type="entry name" value="VACUOLAR PROTEIN SORTING-ASSOCIATED PROTEIN 8 HOMOLOG"/>
    <property type="match status" value="1"/>
</dbReference>
<organism evidence="4 5">
    <name type="scientific">Lachnellula hyalina</name>
    <dbReference type="NCBI Taxonomy" id="1316788"/>
    <lineage>
        <taxon>Eukaryota</taxon>
        <taxon>Fungi</taxon>
        <taxon>Dikarya</taxon>
        <taxon>Ascomycota</taxon>
        <taxon>Pezizomycotina</taxon>
        <taxon>Leotiomycetes</taxon>
        <taxon>Helotiales</taxon>
        <taxon>Lachnaceae</taxon>
        <taxon>Lachnellula</taxon>
    </lineage>
</organism>
<dbReference type="SUPFAM" id="SSF50978">
    <property type="entry name" value="WD40 repeat-like"/>
    <property type="match status" value="1"/>
</dbReference>
<comment type="caution">
    <text evidence="4">The sequence shown here is derived from an EMBL/GenBank/DDBJ whole genome shotgun (WGS) entry which is preliminary data.</text>
</comment>
<dbReference type="InterPro" id="IPR059070">
    <property type="entry name" value="TPR_VPS8_2"/>
</dbReference>
<evidence type="ECO:0000313" key="5">
    <source>
        <dbReference type="Proteomes" id="UP000431533"/>
    </source>
</evidence>
<evidence type="ECO:0000259" key="2">
    <source>
        <dbReference type="Pfam" id="PF12816"/>
    </source>
</evidence>
<dbReference type="GO" id="GO:0034058">
    <property type="term" value="P:endosomal vesicle fusion"/>
    <property type="evidence" value="ECO:0007669"/>
    <property type="project" value="TreeGrafter"/>
</dbReference>
<dbReference type="Pfam" id="PF23410">
    <property type="entry name" value="Beta-prop_VPS8"/>
    <property type="match status" value="1"/>
</dbReference>
<feature type="compositionally biased region" description="Low complexity" evidence="1">
    <location>
        <begin position="110"/>
        <end position="123"/>
    </location>
</feature>
<gene>
    <name evidence="4" type="primary">Vps8</name>
    <name evidence="4" type="ORF">LHYA1_G004700</name>
</gene>
<feature type="domain" description="VPS8-like TPR-like repeats" evidence="3">
    <location>
        <begin position="1266"/>
        <end position="1446"/>
    </location>
</feature>
<keyword evidence="5" id="KW-1185">Reference proteome</keyword>
<dbReference type="InterPro" id="IPR025941">
    <property type="entry name" value="Vps8_central_dom"/>
</dbReference>
<dbReference type="InterPro" id="IPR036322">
    <property type="entry name" value="WD40_repeat_dom_sf"/>
</dbReference>
<dbReference type="Proteomes" id="UP000431533">
    <property type="component" value="Unassembled WGS sequence"/>
</dbReference>
<feature type="domain" description="Vacuolar protein sorting-associated protein 8 central" evidence="2">
    <location>
        <begin position="722"/>
        <end position="925"/>
    </location>
</feature>
<feature type="region of interest" description="Disordered" evidence="1">
    <location>
        <begin position="152"/>
        <end position="171"/>
    </location>
</feature>
<sequence length="1588" mass="176340">MSSSSENDSGAEEDTVNGDVANGGQQAAADEESNSEREGEGRIVELLREEQEDAPTPPQKLGNGTNRYRATEPVESASEDGSMDTVPRRAASPIESLLSIPDDSPSVQGSILSSPGGSSILPSVASRPGLDSPTPSFRPFDRRFQSRLSSYNLASPRPASPTPSYLKARGRQDSISSQMILDGGDTDTPSPPWEVVRWTKLKKMNGQAFSEVGKRSFGMPTCISVSASIVLGTSKGIILIFDYHQNLKSIIGPGTKAVESGAITSIAMSADHLIVAGGHANGSIFTWEMAKTARPFLHIPSLQPSQMVNRSVDGHVPNLPIRHLGFLGTRHTALVSADDRGMAFSHLATRGLGAVGRSVRTTRILGRYPNDVSTSGKARKPSTVLAFAPLPLGNVERGTDNLGLTAMLTPYLLVIVSTTPVAQTQHKAARPKEVAAHSAMSGCLAWFPAVKLKVKDPKTGSEISKVKLVYCWSNVLTVLDVEETASPDKDKPPNLTFKPRSRWKADEAIVAVQWLSRSVLTVLTITQRLIILEDGSMRMTDAFDLVHKHIYHEDLFSKQLHNLVEQLDEEDTSMHGVVADAFYMSFKSYKGRMFLLGFNDVSIGTLSNWADRLIALMENGDYIGAIQLATSYYTGDADKLTIGLPEDTKLRHSMVQDKLIEIMTASLKFAFGQRQKQSVTANDTHLQQLAEACFEACLSIGDIDFLFDEAYEWYEDGESEGVFLETLEPHILEKQITTAPPTVVKAMVTHYVSKGLESRLEEIICHMETITLDIDQVTTLCKQHNLYDALIYVWNQALNDYITPLIDLLALLIPLVQNGDYFTDGKPMEDPIFGVNALKMFPYLSYTFTGRIYPTGDNLEDEDAMNAKAELYWFLFSGRTITWPRGTGSPFLTQPNKEDEPSFPYLRMILKFDAPSFLSSLNEAFEDSFLNDTPERAVNGGSTRNMSEEHVFGLSVNRQYIITILLEVMNPNEFASEDTIYLDMFIARNLPKFPQYLLLSGTALHKVLTGLCSYPGSDLADDAQLSAEYLLSVYHPPDLLSLMPLFEKAGFYRVLKSIYKADKQYNKLIQTYFEDPEDQEDVFNCVADCLRPRSGLTKRQIRDVHEVIEAHASDLVHLDAVRAAQAIESYAPSMHQKFLDSLPMDSQLQYAYLHTILEPEANDTEEPKNTAHNKFTERYVQLMCKFESTHVADYVELIQASDLRLDKVLPYMEESGVIDAAVVLMAREGQMREAMDRLIQHLRKLESALLGLLASSDEDMQSMQMEEATEDLLEALQKYTNVGIWLCQGQAKAESVRATTSPVQRKSSSKSELLRDEVLWLDLIDVTVQITRKLSASLSDLASSNATVIDHGKLLFQLRTLVQRCFTALLNSTSSPTPSGANLSFLRILRAFLTRASVSSPNLSDLRAVLASIFSAYAYEESILSLANRLLDKDLFVNVKSASTLRQRGWRPRGSTCEGCGRRVWGHGVSGDVFSKWEERQELDRKRRKERRSELAGAQVERGKERAHVRNRSSIVETPKRTGKGTATDGAVDTEESQETDGQDETVVQQDLGPLVVLACRHIYHESCLEAMQVDESPDREFRCPIDG</sequence>
<evidence type="ECO:0000256" key="1">
    <source>
        <dbReference type="SAM" id="MobiDB-lite"/>
    </source>
</evidence>
<dbReference type="EMBL" id="QGMH01000063">
    <property type="protein sequence ID" value="TVY26724.1"/>
    <property type="molecule type" value="Genomic_DNA"/>
</dbReference>
<dbReference type="GO" id="GO:0005770">
    <property type="term" value="C:late endosome"/>
    <property type="evidence" value="ECO:0007669"/>
    <property type="project" value="TreeGrafter"/>
</dbReference>
<feature type="compositionally biased region" description="Acidic residues" evidence="1">
    <location>
        <begin position="1532"/>
        <end position="1544"/>
    </location>
</feature>
<feature type="compositionally biased region" description="Basic and acidic residues" evidence="1">
    <location>
        <begin position="34"/>
        <end position="49"/>
    </location>
</feature>
<dbReference type="OrthoDB" id="289913at2759"/>
<dbReference type="PANTHER" id="PTHR12616">
    <property type="entry name" value="VACUOLAR PROTEIN SORTING VPS41"/>
    <property type="match status" value="1"/>
</dbReference>
<dbReference type="GeneID" id="41984898"/>
<dbReference type="RefSeq" id="XP_031005512.1">
    <property type="nucleotide sequence ID" value="XM_031149657.1"/>
</dbReference>
<proteinExistence type="predicted"/>
<dbReference type="InterPro" id="IPR045111">
    <property type="entry name" value="Vps41/Vps8"/>
</dbReference>
<evidence type="ECO:0000259" key="3">
    <source>
        <dbReference type="Pfam" id="PF25066"/>
    </source>
</evidence>
<reference evidence="4 5" key="1">
    <citation type="submission" date="2018-05" db="EMBL/GenBank/DDBJ databases">
        <title>Genome sequencing and assembly of the regulated plant pathogen Lachnellula willkommii and related sister species for the development of diagnostic species identification markers.</title>
        <authorList>
            <person name="Giroux E."/>
            <person name="Bilodeau G."/>
        </authorList>
    </citation>
    <scope>NUCLEOTIDE SEQUENCE [LARGE SCALE GENOMIC DNA]</scope>
    <source>
        <strain evidence="4 5">CBS 185.66</strain>
    </source>
</reference>
<dbReference type="Pfam" id="PF12816">
    <property type="entry name" value="TPR_Vps8"/>
    <property type="match status" value="1"/>
</dbReference>
<protein>
    <submittedName>
        <fullName evidence="4">Vacuolar protein sorting-associated protein 8-like protein</fullName>
    </submittedName>
</protein>